<comment type="similarity">
    <text evidence="7">Belongs to the transferase hexapeptide repeat family. LpxD subfamily.</text>
</comment>
<dbReference type="InterPro" id="IPR007691">
    <property type="entry name" value="LpxD"/>
</dbReference>
<dbReference type="GO" id="GO:0016410">
    <property type="term" value="F:N-acyltransferase activity"/>
    <property type="evidence" value="ECO:0007669"/>
    <property type="project" value="InterPro"/>
</dbReference>
<dbReference type="PANTHER" id="PTHR43378:SF2">
    <property type="entry name" value="UDP-3-O-ACYLGLUCOSAMINE N-ACYLTRANSFERASE 1, MITOCHONDRIAL-RELATED"/>
    <property type="match status" value="1"/>
</dbReference>
<evidence type="ECO:0000256" key="4">
    <source>
        <dbReference type="ARBA" id="ARBA00022737"/>
    </source>
</evidence>
<keyword evidence="1 7" id="KW-0444">Lipid biosynthesis</keyword>
<evidence type="ECO:0000256" key="1">
    <source>
        <dbReference type="ARBA" id="ARBA00022516"/>
    </source>
</evidence>
<keyword evidence="5 7" id="KW-0443">Lipid metabolism</keyword>
<evidence type="ECO:0000256" key="3">
    <source>
        <dbReference type="ARBA" id="ARBA00022679"/>
    </source>
</evidence>
<dbReference type="RefSeq" id="WP_133735274.1">
    <property type="nucleotide sequence ID" value="NZ_SOAX01000002.1"/>
</dbReference>
<organism evidence="9 10">
    <name type="scientific">Halospina denitrificans</name>
    <dbReference type="NCBI Taxonomy" id="332522"/>
    <lineage>
        <taxon>Bacteria</taxon>
        <taxon>Pseudomonadati</taxon>
        <taxon>Pseudomonadota</taxon>
        <taxon>Gammaproteobacteria</taxon>
        <taxon>Halospina</taxon>
    </lineage>
</organism>
<gene>
    <name evidence="7" type="primary">lpxD</name>
    <name evidence="9" type="ORF">DES49_1001</name>
</gene>
<keyword evidence="6 7" id="KW-0012">Acyltransferase</keyword>
<protein>
    <recommendedName>
        <fullName evidence="7">UDP-3-O-acylglucosamine N-acyltransferase</fullName>
        <ecNumber evidence="7">2.3.1.191</ecNumber>
    </recommendedName>
</protein>
<evidence type="ECO:0000259" key="8">
    <source>
        <dbReference type="Pfam" id="PF04613"/>
    </source>
</evidence>
<dbReference type="UniPathway" id="UPA00973"/>
<reference evidence="9 10" key="1">
    <citation type="submission" date="2019-03" db="EMBL/GenBank/DDBJ databases">
        <title>Genomic Encyclopedia of Type Strains, Phase IV (KMG-IV): sequencing the most valuable type-strain genomes for metagenomic binning, comparative biology and taxonomic classification.</title>
        <authorList>
            <person name="Goeker M."/>
        </authorList>
    </citation>
    <scope>NUCLEOTIDE SEQUENCE [LARGE SCALE GENOMIC DNA]</scope>
    <source>
        <strain evidence="9 10">DSM 15505</strain>
    </source>
</reference>
<keyword evidence="2 7" id="KW-0441">Lipid A biosynthesis</keyword>
<evidence type="ECO:0000256" key="5">
    <source>
        <dbReference type="ARBA" id="ARBA00023098"/>
    </source>
</evidence>
<dbReference type="Proteomes" id="UP000295830">
    <property type="component" value="Unassembled WGS sequence"/>
</dbReference>
<feature type="domain" description="UDP-3-O-[3-hydroxymyristoyl] glucosamine N-acyltransferase non-repeat region" evidence="8">
    <location>
        <begin position="25"/>
        <end position="91"/>
    </location>
</feature>
<dbReference type="OrthoDB" id="9784739at2"/>
<dbReference type="EMBL" id="SOAX01000002">
    <property type="protein sequence ID" value="TDT43188.1"/>
    <property type="molecule type" value="Genomic_DNA"/>
</dbReference>
<dbReference type="InterPro" id="IPR011004">
    <property type="entry name" value="Trimer_LpxA-like_sf"/>
</dbReference>
<comment type="catalytic activity">
    <reaction evidence="7">
        <text>a UDP-3-O-[(3R)-3-hydroxyacyl]-alpha-D-glucosamine + a (3R)-hydroxyacyl-[ACP] = a UDP-2-N,3-O-bis[(3R)-3-hydroxyacyl]-alpha-D-glucosamine + holo-[ACP] + H(+)</text>
        <dbReference type="Rhea" id="RHEA:53836"/>
        <dbReference type="Rhea" id="RHEA-COMP:9685"/>
        <dbReference type="Rhea" id="RHEA-COMP:9945"/>
        <dbReference type="ChEBI" id="CHEBI:15378"/>
        <dbReference type="ChEBI" id="CHEBI:64479"/>
        <dbReference type="ChEBI" id="CHEBI:78827"/>
        <dbReference type="ChEBI" id="CHEBI:137740"/>
        <dbReference type="ChEBI" id="CHEBI:137748"/>
        <dbReference type="EC" id="2.3.1.191"/>
    </reaction>
</comment>
<comment type="caution">
    <text evidence="9">The sequence shown here is derived from an EMBL/GenBank/DDBJ whole genome shotgun (WGS) entry which is preliminary data.</text>
</comment>
<dbReference type="InterPro" id="IPR001451">
    <property type="entry name" value="Hexapep"/>
</dbReference>
<comment type="subunit">
    <text evidence="7">Homotrimer.</text>
</comment>
<dbReference type="Gene3D" id="2.160.10.10">
    <property type="entry name" value="Hexapeptide repeat proteins"/>
    <property type="match status" value="1"/>
</dbReference>
<evidence type="ECO:0000256" key="6">
    <source>
        <dbReference type="ARBA" id="ARBA00023315"/>
    </source>
</evidence>
<dbReference type="NCBIfam" id="NF002060">
    <property type="entry name" value="PRK00892.1"/>
    <property type="match status" value="1"/>
</dbReference>
<comment type="pathway">
    <text evidence="7">Bacterial outer membrane biogenesis; LPS lipid A biosynthesis.</text>
</comment>
<proteinExistence type="inferred from homology"/>
<keyword evidence="3 7" id="KW-0808">Transferase</keyword>
<evidence type="ECO:0000256" key="2">
    <source>
        <dbReference type="ARBA" id="ARBA00022556"/>
    </source>
</evidence>
<dbReference type="HAMAP" id="MF_00523">
    <property type="entry name" value="LpxD"/>
    <property type="match status" value="1"/>
</dbReference>
<keyword evidence="10" id="KW-1185">Reference proteome</keyword>
<dbReference type="InterPro" id="IPR020573">
    <property type="entry name" value="UDP_GlcNAc_AcTrfase_non-rep"/>
</dbReference>
<comment type="function">
    <text evidence="7">Catalyzes the N-acylation of UDP-3-O-acylglucosamine using 3-hydroxyacyl-ACP as the acyl donor. Is involved in the biosynthesis of lipid A, a phosphorylated glycolipid that anchors the lipopolysaccharide to the outer membrane of the cell.</text>
</comment>
<evidence type="ECO:0000256" key="7">
    <source>
        <dbReference type="HAMAP-Rule" id="MF_00523"/>
    </source>
</evidence>
<dbReference type="Pfam" id="PF04613">
    <property type="entry name" value="LpxD"/>
    <property type="match status" value="1"/>
</dbReference>
<evidence type="ECO:0000313" key="9">
    <source>
        <dbReference type="EMBL" id="TDT43188.1"/>
    </source>
</evidence>
<evidence type="ECO:0000313" key="10">
    <source>
        <dbReference type="Proteomes" id="UP000295830"/>
    </source>
</evidence>
<dbReference type="SUPFAM" id="SSF51161">
    <property type="entry name" value="Trimeric LpxA-like enzymes"/>
    <property type="match status" value="1"/>
</dbReference>
<keyword evidence="4 7" id="KW-0677">Repeat</keyword>
<dbReference type="EC" id="2.3.1.191" evidence="7"/>
<dbReference type="Gene3D" id="3.40.1390.10">
    <property type="entry name" value="MurE/MurF, N-terminal domain"/>
    <property type="match status" value="1"/>
</dbReference>
<dbReference type="GO" id="GO:0103118">
    <property type="term" value="F:UDP-3-O-[(3R)-3-hydroxyacyl]-glucosamine N-acyltransferase activity"/>
    <property type="evidence" value="ECO:0007669"/>
    <property type="project" value="UniProtKB-EC"/>
</dbReference>
<dbReference type="Gene3D" id="1.20.5.170">
    <property type="match status" value="1"/>
</dbReference>
<feature type="active site" description="Proton acceptor" evidence="7">
    <location>
        <position position="241"/>
    </location>
</feature>
<dbReference type="GO" id="GO:0016020">
    <property type="term" value="C:membrane"/>
    <property type="evidence" value="ECO:0007669"/>
    <property type="project" value="GOC"/>
</dbReference>
<dbReference type="Pfam" id="PF00132">
    <property type="entry name" value="Hexapep"/>
    <property type="match status" value="2"/>
</dbReference>
<dbReference type="CDD" id="cd03352">
    <property type="entry name" value="LbH_LpxD"/>
    <property type="match status" value="1"/>
</dbReference>
<dbReference type="GO" id="GO:0009245">
    <property type="term" value="P:lipid A biosynthetic process"/>
    <property type="evidence" value="ECO:0007669"/>
    <property type="project" value="UniProtKB-UniRule"/>
</dbReference>
<dbReference type="NCBIfam" id="TIGR01853">
    <property type="entry name" value="lipid_A_lpxD"/>
    <property type="match status" value="1"/>
</dbReference>
<dbReference type="AlphaFoldDB" id="A0A4V3ERE9"/>
<accession>A0A4V3ERE9</accession>
<sequence>MSGLRKTLAEVAQLLGAELRGEESAEVTGLGTVHNARPGQVTFLANEKYTRHLPETKATAVLIRPELADQCPVNALLLDDPYLGFARLSHLFDPQPSPEAGIHPSASVSPSAHVASTAFIGAGVVVESEARIEDGARIGPGSVIGVRSHVGEGTVLAANVTLYHDVVLGQRCRISSGAVIGSDGFGYAHASDHWERIAQIGGVRIGNDVDVGANTSIDRGALDDTVIGDGVKIDNNVQIGHNVEIGEHSAMAALVGIAGSTHIGRHCIFGGASAIAGHLKIADHVHLTGMTMVTKNLNEPGVYSSGTGVESNRDWRRSVARFRQLDDMARRLRQLEKKLND</sequence>
<dbReference type="PANTHER" id="PTHR43378">
    <property type="entry name" value="UDP-3-O-ACYLGLUCOSAMINE N-ACYLTRANSFERASE"/>
    <property type="match status" value="1"/>
</dbReference>
<name>A0A4V3ERE9_9GAMM</name>
<dbReference type="Pfam" id="PF14602">
    <property type="entry name" value="Hexapep_2"/>
    <property type="match status" value="1"/>
</dbReference>